<comment type="caution">
    <text evidence="3">The sequence shown here is derived from an EMBL/GenBank/DDBJ whole genome shotgun (WGS) entry which is preliminary data.</text>
</comment>
<feature type="domain" description="Protein kinase" evidence="2">
    <location>
        <begin position="16"/>
        <end position="278"/>
    </location>
</feature>
<dbReference type="InterPro" id="IPR051681">
    <property type="entry name" value="Ser/Thr_Kinases-Pseudokinases"/>
</dbReference>
<proteinExistence type="predicted"/>
<dbReference type="Pfam" id="PF22178">
    <property type="entry name" value="Gp5_trimer_C"/>
    <property type="match status" value="1"/>
</dbReference>
<dbReference type="Gene3D" id="1.10.510.10">
    <property type="entry name" value="Transferase(Phosphotransferase) domain 1"/>
    <property type="match status" value="1"/>
</dbReference>
<evidence type="ECO:0000313" key="4">
    <source>
        <dbReference type="Proteomes" id="UP001470230"/>
    </source>
</evidence>
<dbReference type="PROSITE" id="PS50011">
    <property type="entry name" value="PROTEIN_KINASE_DOM"/>
    <property type="match status" value="1"/>
</dbReference>
<accession>A0ABR2H094</accession>
<protein>
    <recommendedName>
        <fullName evidence="2">Protein kinase domain-containing protein</fullName>
    </recommendedName>
</protein>
<keyword evidence="4" id="KW-1185">Reference proteome</keyword>
<evidence type="ECO:0000313" key="3">
    <source>
        <dbReference type="EMBL" id="KAK8839356.1"/>
    </source>
</evidence>
<name>A0ABR2H094_9EUKA</name>
<sequence length="1715" mass="202090">MNAFHSIPFLNNLNNYKNLEKICEGAYGKIYLCEESNSKQKYIIKKSKEKLTEEDESNFKNDIQKIRNLDHPAVLNFHGFIMYHQYPTFVTDYMPNKSLDQILKLKKKDISPLFTTTKRYIIFIGIAYAMKYLHDNQIIHGNLTPDNILLDEHFYPRISFFSFSKNYESSQKVLTIENPIFIPPETLDDDRYYAECDVYSFALISYQLITEIKPNIKAKDNYQRINRIKKGARPETSMIKDKKIINFLTNCWAPEAAKRYSFKRIVDDISKGEFESAFKGYDQDEVNRYIQLLKEKEKPPETTHQVATYTYYLDVAEGYNGERKPHEFTFPISFTVSDVIRQIEEEFDHKYRFSIIIKNKQGKRNVLEEDANLHDYYIGQETDEIYAAKLDIYYKFVTGDGKYKDDIKFKLNEKLNEISSYLEYDPAKDILKFTSESDYEYDFRYTDRLEFSYKGKKFSGQETFESLHFRRHDNDRIIIKIRKQIDTNDTIPTKKKQSIPYLFKEPESDYKCKITVNSGQTINNVIEKIKEKAQIDFDFEFASSKELTGDLLFFDYFDNKKFVIIKKIVNKKYNLEKNSQRPSRSAKGRLEEIGRNSQRPIRSAKLQPNVEAKGKPNVTSNEKQNETTKEKQNDPVKMDITQDNQDESKQKTTIESDKLKKVESEKVEKDELEILEKDRSKRGIKEEITKEKKEESEKIKKDESEKIKKDESEKIKKDESEKIKKDESEKIKKDESEKIKKDESEKIKKEESDKVKKEESEKIKKDESEKIKKDESEKIKKEESDKVKKEESDKVKKEESEKIKKEESEKIKKEESDKLRKEESNKVKNDEITKEKKEESEKVEKNEITIEKKDESDKGKQDETTKRSQGETATTDSAIEKPDGLNKDATQATARIENCIYNFKVSEGYGGDREQCEFSIPRTATVSDAIRHIEDAFENKYSVKMLKQTSKGKAVKISSNSDNLYDSYHNEAGKIIVVKFDIEYKFITEDGKYKYESKFMREDKLSQISTHLKYYPTKNMLKFTREWSQFEYPERLVFEYKGRSFSSQETFEALQYNQHDEERIIIKIVKEETPNNPSLSDEQKVPVKNSISNSNSIQFYESLFELQKGKKVGFKFSLKSEKIEDYFLFVDDEFITFEEIRSLVAGHIVKKTQKDFNPKKLFFYYNGNELRSHFFKEIKYQEGQFLTVFIETRSFTVEIDDKTKTFDLEESCITVADLQRKISTKKMYLLKHKNKELKGEQNLNDLNIGSQDIITATLVKSKVLLFNGRIFDMNELHYYTQQDILQCFRSQLEIDTENSTFIYDNKKIDIYDFSNLPSISKVEVIPSRTRVKFNNFADSKYNNLFFRDQEIGDVRKYIYDRMITTNAVVIKAQNKLLLNNTKLYQVDGQIQIEELTEKYYSKKIVISRKLNQVVTNYFPPNAIGSDLRRIAKKYIYFQFSLFYDDEEIHDNDRICEFGEEIEVKIEKTKIDKDDNLNEKVTFIINNKERVDSFSDKKRLLDYKKSLQLNENNQYVFFSHGKVFLDDKDTFHLLKKFDEKERIVHVYQINNINIDLFNQTARSTQRSTKEYKKIDTITICNLNEDVNTKVSFENDSSLISVFDLTQKVGSLLNAECVSLFIKFAINGMEDFVLLSDEEEIVKVINESATKMIYYKVLKGRATTLRPKVVDRYKNYAKKAGVNLTNAQINEMNSRVDSDQNLLLNTLDYIIYRSANI</sequence>
<dbReference type="InterPro" id="IPR011009">
    <property type="entry name" value="Kinase-like_dom_sf"/>
</dbReference>
<dbReference type="SUPFAM" id="SSF56112">
    <property type="entry name" value="Protein kinase-like (PK-like)"/>
    <property type="match status" value="1"/>
</dbReference>
<dbReference type="EMBL" id="JAPFFF010000052">
    <property type="protein sequence ID" value="KAK8839356.1"/>
    <property type="molecule type" value="Genomic_DNA"/>
</dbReference>
<dbReference type="SUPFAM" id="SSF69349">
    <property type="entry name" value="Phage fibre proteins"/>
    <property type="match status" value="1"/>
</dbReference>
<gene>
    <name evidence="3" type="ORF">M9Y10_032292</name>
</gene>
<reference evidence="3 4" key="1">
    <citation type="submission" date="2024-04" db="EMBL/GenBank/DDBJ databases">
        <title>Tritrichomonas musculus Genome.</title>
        <authorList>
            <person name="Alves-Ferreira E."/>
            <person name="Grigg M."/>
            <person name="Lorenzi H."/>
            <person name="Galac M."/>
        </authorList>
    </citation>
    <scope>NUCLEOTIDE SEQUENCE [LARGE SCALE GENOMIC DNA]</scope>
    <source>
        <strain evidence="3 4">EAF2021</strain>
    </source>
</reference>
<dbReference type="Proteomes" id="UP001470230">
    <property type="component" value="Unassembled WGS sequence"/>
</dbReference>
<dbReference type="InterPro" id="IPR001245">
    <property type="entry name" value="Ser-Thr/Tyr_kinase_cat_dom"/>
</dbReference>
<dbReference type="PANTHER" id="PTHR44329:SF214">
    <property type="entry name" value="PROTEIN KINASE DOMAIN-CONTAINING PROTEIN"/>
    <property type="match status" value="1"/>
</dbReference>
<feature type="compositionally biased region" description="Basic and acidic residues" evidence="1">
    <location>
        <begin position="623"/>
        <end position="637"/>
    </location>
</feature>
<dbReference type="Pfam" id="PF07714">
    <property type="entry name" value="PK_Tyr_Ser-Thr"/>
    <property type="match status" value="1"/>
</dbReference>
<feature type="region of interest" description="Disordered" evidence="1">
    <location>
        <begin position="578"/>
        <end position="886"/>
    </location>
</feature>
<evidence type="ECO:0000259" key="2">
    <source>
        <dbReference type="PROSITE" id="PS50011"/>
    </source>
</evidence>
<dbReference type="PANTHER" id="PTHR44329">
    <property type="entry name" value="SERINE/THREONINE-PROTEIN KINASE TNNI3K-RELATED"/>
    <property type="match status" value="1"/>
</dbReference>
<organism evidence="3 4">
    <name type="scientific">Tritrichomonas musculus</name>
    <dbReference type="NCBI Taxonomy" id="1915356"/>
    <lineage>
        <taxon>Eukaryota</taxon>
        <taxon>Metamonada</taxon>
        <taxon>Parabasalia</taxon>
        <taxon>Tritrichomonadida</taxon>
        <taxon>Tritrichomonadidae</taxon>
        <taxon>Tritrichomonas</taxon>
    </lineage>
</organism>
<dbReference type="InterPro" id="IPR000719">
    <property type="entry name" value="Prot_kinase_dom"/>
</dbReference>
<evidence type="ECO:0000256" key="1">
    <source>
        <dbReference type="SAM" id="MobiDB-lite"/>
    </source>
</evidence>
<dbReference type="InterPro" id="IPR054030">
    <property type="entry name" value="Gp5_Vgr_C"/>
</dbReference>
<feature type="compositionally biased region" description="Basic and acidic residues" evidence="1">
    <location>
        <begin position="646"/>
        <end position="869"/>
    </location>
</feature>